<sequence length="228" mass="25691">MILLIYVDDIAIFGSSKSLIDQLIFSMRSKFSIKVLGPLHYFLGVELVSNSDGLLLMQQKYINDILLQFDLANSKHVSTPLHSKQDWHSTSSSLLSDPSIYRQMVGCLQYLAFTRPDIHFAVNLASQFLHQPRQSHLLVVKRIYLYLKGTSHLGLQLHRKSSHVLTIYSDSDWAGSRSSTEAEYRAFSVAAAKATWLQYLLRDLGVFIASPIMAKCDNIGAIHLAHNP</sequence>
<organism evidence="2">
    <name type="scientific">Nicotiana tabacum</name>
    <name type="common">Common tobacco</name>
    <dbReference type="NCBI Taxonomy" id="4097"/>
    <lineage>
        <taxon>Eukaryota</taxon>
        <taxon>Viridiplantae</taxon>
        <taxon>Streptophyta</taxon>
        <taxon>Embryophyta</taxon>
        <taxon>Tracheophyta</taxon>
        <taxon>Spermatophyta</taxon>
        <taxon>Magnoliopsida</taxon>
        <taxon>eudicotyledons</taxon>
        <taxon>Gunneridae</taxon>
        <taxon>Pentapetalae</taxon>
        <taxon>asterids</taxon>
        <taxon>lamiids</taxon>
        <taxon>Solanales</taxon>
        <taxon>Solanaceae</taxon>
        <taxon>Nicotianoideae</taxon>
        <taxon>Nicotianeae</taxon>
        <taxon>Nicotiana</taxon>
    </lineage>
</organism>
<dbReference type="OrthoDB" id="1304888at2759"/>
<gene>
    <name evidence="2" type="primary">LOC107824104</name>
</gene>
<proteinExistence type="predicted"/>
<dbReference type="Pfam" id="PF07727">
    <property type="entry name" value="RVT_2"/>
    <property type="match status" value="1"/>
</dbReference>
<dbReference type="InterPro" id="IPR043502">
    <property type="entry name" value="DNA/RNA_pol_sf"/>
</dbReference>
<feature type="non-terminal residue" evidence="2">
    <location>
        <position position="228"/>
    </location>
</feature>
<accession>A0A1S4CYU5</accession>
<dbReference type="PANTHER" id="PTHR11439:SF520">
    <property type="entry name" value="CYSTEINE-RICH RLK (RECEPTOR-LIKE PROTEIN KINASE) 8"/>
    <property type="match status" value="1"/>
</dbReference>
<dbReference type="PANTHER" id="PTHR11439">
    <property type="entry name" value="GAG-POL-RELATED RETROTRANSPOSON"/>
    <property type="match status" value="1"/>
</dbReference>
<reference evidence="2" key="1">
    <citation type="submission" date="2025-08" db="UniProtKB">
        <authorList>
            <consortium name="RefSeq"/>
        </authorList>
    </citation>
    <scope>IDENTIFICATION</scope>
</reference>
<dbReference type="InterPro" id="IPR013103">
    <property type="entry name" value="RVT_2"/>
</dbReference>
<feature type="domain" description="Reverse transcriptase Ty1/copia-type" evidence="1">
    <location>
        <begin position="2"/>
        <end position="81"/>
    </location>
</feature>
<dbReference type="RefSeq" id="XP_016506318.1">
    <property type="nucleotide sequence ID" value="XM_016650832.1"/>
</dbReference>
<protein>
    <submittedName>
        <fullName evidence="2">Uncharacterized mitochondrial protein AtMg00810-like</fullName>
    </submittedName>
</protein>
<evidence type="ECO:0000313" key="2">
    <source>
        <dbReference type="RefSeq" id="XP_016506318.1"/>
    </source>
</evidence>
<dbReference type="PaxDb" id="4097-A0A1S4CYU5"/>
<dbReference type="STRING" id="4097.A0A1S4CYU5"/>
<name>A0A1S4CYU5_TOBAC</name>
<evidence type="ECO:0000259" key="1">
    <source>
        <dbReference type="Pfam" id="PF07727"/>
    </source>
</evidence>
<dbReference type="SUPFAM" id="SSF56672">
    <property type="entry name" value="DNA/RNA polymerases"/>
    <property type="match status" value="1"/>
</dbReference>
<dbReference type="AlphaFoldDB" id="A0A1S4CYU5"/>
<dbReference type="CDD" id="cd09272">
    <property type="entry name" value="RNase_HI_RT_Ty1"/>
    <property type="match status" value="1"/>
</dbReference>
<dbReference type="KEGG" id="nta:107824104"/>